<evidence type="ECO:0000313" key="1">
    <source>
        <dbReference type="EMBL" id="MBD3323240.1"/>
    </source>
</evidence>
<sequence>MKLVIFVLNKEELLEDVLLAYVEAGIAGATILDSEGMGRFLTYEVPLFADFKKFMKGNKPYNKTIFSVVKNEQSIGTLEKLLDKICGGLDAPGTGILFTVPVDYARGLVKEEGEEPR</sequence>
<gene>
    <name evidence="1" type="ORF">GF339_01575</name>
</gene>
<organism evidence="1 2">
    <name type="scientific">candidate division KSB3 bacterium</name>
    <dbReference type="NCBI Taxonomy" id="2044937"/>
    <lineage>
        <taxon>Bacteria</taxon>
        <taxon>candidate division KSB3</taxon>
    </lineage>
</organism>
<evidence type="ECO:0000313" key="2">
    <source>
        <dbReference type="Proteomes" id="UP000649604"/>
    </source>
</evidence>
<dbReference type="Proteomes" id="UP000649604">
    <property type="component" value="Unassembled WGS sequence"/>
</dbReference>
<reference evidence="1" key="1">
    <citation type="submission" date="2019-11" db="EMBL/GenBank/DDBJ databases">
        <title>Microbial mats filling the niche in hypersaline microbial mats.</title>
        <authorList>
            <person name="Wong H.L."/>
            <person name="Macleod F.I."/>
            <person name="White R.A. III"/>
            <person name="Burns B.P."/>
        </authorList>
    </citation>
    <scope>NUCLEOTIDE SEQUENCE</scope>
    <source>
        <strain evidence="1">Rbin_158</strain>
    </source>
</reference>
<dbReference type="InterPro" id="IPR011322">
    <property type="entry name" value="N-reg_PII-like_a/b"/>
</dbReference>
<dbReference type="SUPFAM" id="SSF54913">
    <property type="entry name" value="GlnB-like"/>
    <property type="match status" value="1"/>
</dbReference>
<name>A0A9D5JS50_9BACT</name>
<dbReference type="AlphaFoldDB" id="A0A9D5JS50"/>
<accession>A0A9D5JS50</accession>
<comment type="caution">
    <text evidence="1">The sequence shown here is derived from an EMBL/GenBank/DDBJ whole genome shotgun (WGS) entry which is preliminary data.</text>
</comment>
<proteinExistence type="predicted"/>
<dbReference type="EMBL" id="WJJP01000043">
    <property type="protein sequence ID" value="MBD3323240.1"/>
    <property type="molecule type" value="Genomic_DNA"/>
</dbReference>
<protein>
    <submittedName>
        <fullName evidence="1">Uncharacterized protein</fullName>
    </submittedName>
</protein>